<dbReference type="AlphaFoldDB" id="A0A4Z2IRF3"/>
<dbReference type="Proteomes" id="UP000314294">
    <property type="component" value="Unassembled WGS sequence"/>
</dbReference>
<proteinExistence type="predicted"/>
<keyword evidence="2" id="KW-1185">Reference proteome</keyword>
<gene>
    <name evidence="1" type="ORF">EYF80_009615</name>
</gene>
<protein>
    <submittedName>
        <fullName evidence="1">Uncharacterized protein</fullName>
    </submittedName>
</protein>
<evidence type="ECO:0000313" key="1">
    <source>
        <dbReference type="EMBL" id="TNN80104.1"/>
    </source>
</evidence>
<dbReference type="EMBL" id="SRLO01000057">
    <property type="protein sequence ID" value="TNN80104.1"/>
    <property type="molecule type" value="Genomic_DNA"/>
</dbReference>
<organism evidence="1 2">
    <name type="scientific">Liparis tanakae</name>
    <name type="common">Tanaka's snailfish</name>
    <dbReference type="NCBI Taxonomy" id="230148"/>
    <lineage>
        <taxon>Eukaryota</taxon>
        <taxon>Metazoa</taxon>
        <taxon>Chordata</taxon>
        <taxon>Craniata</taxon>
        <taxon>Vertebrata</taxon>
        <taxon>Euteleostomi</taxon>
        <taxon>Actinopterygii</taxon>
        <taxon>Neopterygii</taxon>
        <taxon>Teleostei</taxon>
        <taxon>Neoteleostei</taxon>
        <taxon>Acanthomorphata</taxon>
        <taxon>Eupercaria</taxon>
        <taxon>Perciformes</taxon>
        <taxon>Cottioidei</taxon>
        <taxon>Cottales</taxon>
        <taxon>Liparidae</taxon>
        <taxon>Liparis</taxon>
    </lineage>
</organism>
<comment type="caution">
    <text evidence="1">The sequence shown here is derived from an EMBL/GenBank/DDBJ whole genome shotgun (WGS) entry which is preliminary data.</text>
</comment>
<evidence type="ECO:0000313" key="2">
    <source>
        <dbReference type="Proteomes" id="UP000314294"/>
    </source>
</evidence>
<name>A0A4Z2IRF3_9TELE</name>
<sequence>MEGWDTVVECREVVVVCCKLALEAYSGVRDKSREVNNIRRVLQNGHGLFMGDLLQAVVVHLSRHRNSRCLFNPEL</sequence>
<accession>A0A4Z2IRF3</accession>
<reference evidence="1 2" key="1">
    <citation type="submission" date="2019-03" db="EMBL/GenBank/DDBJ databases">
        <title>First draft genome of Liparis tanakae, snailfish: a comprehensive survey of snailfish specific genes.</title>
        <authorList>
            <person name="Kim W."/>
            <person name="Song I."/>
            <person name="Jeong J.-H."/>
            <person name="Kim D."/>
            <person name="Kim S."/>
            <person name="Ryu S."/>
            <person name="Song J.Y."/>
            <person name="Lee S.K."/>
        </authorList>
    </citation>
    <scope>NUCLEOTIDE SEQUENCE [LARGE SCALE GENOMIC DNA]</scope>
    <source>
        <tissue evidence="1">Muscle</tissue>
    </source>
</reference>